<feature type="active site" description="Proton donor" evidence="5">
    <location>
        <position position="36"/>
    </location>
</feature>
<reference evidence="9 10" key="1">
    <citation type="journal article" date="2013" name="Genome Biol.">
        <title>Comparative genomics of the core and accessory genomes of 48 Sinorhizobium strains comprising five genospecies.</title>
        <authorList>
            <person name="Sugawara M."/>
            <person name="Epstein B."/>
            <person name="Badgley B.D."/>
            <person name="Unno T."/>
            <person name="Xu L."/>
            <person name="Reese J."/>
            <person name="Gyaneshwar P."/>
            <person name="Denny R."/>
            <person name="Mudge J."/>
            <person name="Bharti A.K."/>
            <person name="Farmer A.D."/>
            <person name="May G.D."/>
            <person name="Woodward J.E."/>
            <person name="Medigue C."/>
            <person name="Vallenet D."/>
            <person name="Lajus A."/>
            <person name="Rouy Z."/>
            <person name="Martinez-Vaz B."/>
            <person name="Tiffin P."/>
            <person name="Young N.D."/>
            <person name="Sadowsky M.J."/>
        </authorList>
    </citation>
    <scope>NUCLEOTIDE SEQUENCE [LARGE SCALE GENOMIC DNA]</scope>
    <source>
        <strain evidence="9 10">USDA4894</strain>
    </source>
</reference>
<comment type="similarity">
    <text evidence="1">Belongs to the aldo/keto reductase family.</text>
</comment>
<dbReference type="PANTHER" id="PTHR43827:SF3">
    <property type="entry name" value="NADP-DEPENDENT OXIDOREDUCTASE DOMAIN-CONTAINING PROTEIN"/>
    <property type="match status" value="1"/>
</dbReference>
<dbReference type="CDD" id="cd19071">
    <property type="entry name" value="AKR_AKR1-5-like"/>
    <property type="match status" value="1"/>
</dbReference>
<keyword evidence="3" id="KW-0560">Oxidoreductase</keyword>
<evidence type="ECO:0000256" key="6">
    <source>
        <dbReference type="PIRSR" id="PIRSR000097-2"/>
    </source>
</evidence>
<comment type="catalytic activity">
    <reaction evidence="4">
        <text>hydroxyacetone + NADP(+) = methylglyoxal + NADPH + H(+)</text>
        <dbReference type="Rhea" id="RHEA:27986"/>
        <dbReference type="ChEBI" id="CHEBI:15378"/>
        <dbReference type="ChEBI" id="CHEBI:17158"/>
        <dbReference type="ChEBI" id="CHEBI:27957"/>
        <dbReference type="ChEBI" id="CHEBI:57783"/>
        <dbReference type="ChEBI" id="CHEBI:58349"/>
    </reaction>
</comment>
<accession>A0A6N7LBD4</accession>
<dbReference type="Proteomes" id="UP000439983">
    <property type="component" value="Unassembled WGS sequence"/>
</dbReference>
<evidence type="ECO:0000256" key="2">
    <source>
        <dbReference type="ARBA" id="ARBA00022857"/>
    </source>
</evidence>
<feature type="domain" description="NADP-dependent oxidoreductase" evidence="8">
    <location>
        <begin position="4"/>
        <end position="241"/>
    </location>
</feature>
<gene>
    <name evidence="9" type="ORF">GHK62_10340</name>
</gene>
<evidence type="ECO:0000256" key="1">
    <source>
        <dbReference type="ARBA" id="ARBA00007905"/>
    </source>
</evidence>
<dbReference type="InterPro" id="IPR023210">
    <property type="entry name" value="NADP_OxRdtase_dom"/>
</dbReference>
<evidence type="ECO:0000313" key="9">
    <source>
        <dbReference type="EMBL" id="MQX15147.1"/>
    </source>
</evidence>
<dbReference type="SUPFAM" id="SSF51430">
    <property type="entry name" value="NAD(P)-linked oxidoreductase"/>
    <property type="match status" value="1"/>
</dbReference>
<dbReference type="PROSITE" id="PS00062">
    <property type="entry name" value="ALDOKETO_REDUCTASE_2"/>
    <property type="match status" value="1"/>
</dbReference>
<dbReference type="PIRSF" id="PIRSF000097">
    <property type="entry name" value="AKR"/>
    <property type="match status" value="1"/>
</dbReference>
<dbReference type="Gene3D" id="3.20.20.100">
    <property type="entry name" value="NADP-dependent oxidoreductase domain"/>
    <property type="match status" value="1"/>
</dbReference>
<dbReference type="Pfam" id="PF00248">
    <property type="entry name" value="Aldo_ket_red"/>
    <property type="match status" value="1"/>
</dbReference>
<name>A0A6N7LBD4_SINTE</name>
<dbReference type="PANTHER" id="PTHR43827">
    <property type="entry name" value="2,5-DIKETO-D-GLUCONIC ACID REDUCTASE"/>
    <property type="match status" value="1"/>
</dbReference>
<evidence type="ECO:0000256" key="5">
    <source>
        <dbReference type="PIRSR" id="PIRSR000097-1"/>
    </source>
</evidence>
<dbReference type="EMBL" id="WITC01000036">
    <property type="protein sequence ID" value="MQX15147.1"/>
    <property type="molecule type" value="Genomic_DNA"/>
</dbReference>
<protein>
    <submittedName>
        <fullName evidence="9">Aldo/keto reductase</fullName>
    </submittedName>
</protein>
<organism evidence="9 10">
    <name type="scientific">Sinorhizobium terangae</name>
    <dbReference type="NCBI Taxonomy" id="110322"/>
    <lineage>
        <taxon>Bacteria</taxon>
        <taxon>Pseudomonadati</taxon>
        <taxon>Pseudomonadota</taxon>
        <taxon>Alphaproteobacteria</taxon>
        <taxon>Hyphomicrobiales</taxon>
        <taxon>Rhizobiaceae</taxon>
        <taxon>Sinorhizobium/Ensifer group</taxon>
        <taxon>Sinorhizobium</taxon>
    </lineage>
</organism>
<evidence type="ECO:0000256" key="7">
    <source>
        <dbReference type="PIRSR" id="PIRSR000097-3"/>
    </source>
</evidence>
<feature type="site" description="Lowers pKa of active site Tyr" evidence="7">
    <location>
        <position position="61"/>
    </location>
</feature>
<feature type="binding site" evidence="6">
    <location>
        <position position="90"/>
    </location>
    <ligand>
        <name>substrate</name>
    </ligand>
</feature>
<keyword evidence="10" id="KW-1185">Reference proteome</keyword>
<dbReference type="GO" id="GO:0016616">
    <property type="term" value="F:oxidoreductase activity, acting on the CH-OH group of donors, NAD or NADP as acceptor"/>
    <property type="evidence" value="ECO:0007669"/>
    <property type="project" value="UniProtKB-ARBA"/>
</dbReference>
<evidence type="ECO:0000313" key="10">
    <source>
        <dbReference type="Proteomes" id="UP000439983"/>
    </source>
</evidence>
<sequence>MPVMGVGTWQLTTDTADTIATALKLGYRMIDTSGDYGTQPGIADGISRGGVERADFYLVTKVEEVGDAYHATRKNLDELQLDYADLMLIHRPPRTGAGEDLWRSLIRAKEDGLTKDIGVSNYSIELIDRLIDATGEVPTVNQVEWSPFGHSDDLLRYAREKQIVIQAYSPLTRTKRLGDATLAEIAAKYGKSPAQVLIRWNLERGTVPVPKANQRQHLEENIDVFDFDISEDDVETLNGLNERYSSLGTLPYV</sequence>
<dbReference type="InterPro" id="IPR018170">
    <property type="entry name" value="Aldo/ket_reductase_CS"/>
</dbReference>
<dbReference type="OrthoDB" id="9804790at2"/>
<keyword evidence="2" id="KW-0521">NADP</keyword>
<evidence type="ECO:0000259" key="8">
    <source>
        <dbReference type="Pfam" id="PF00248"/>
    </source>
</evidence>
<dbReference type="AlphaFoldDB" id="A0A6N7LBD4"/>
<comment type="caution">
    <text evidence="9">The sequence shown here is derived from an EMBL/GenBank/DDBJ whole genome shotgun (WGS) entry which is preliminary data.</text>
</comment>
<dbReference type="InterPro" id="IPR036812">
    <property type="entry name" value="NAD(P)_OxRdtase_dom_sf"/>
</dbReference>
<dbReference type="FunFam" id="3.20.20.100:FF:000002">
    <property type="entry name" value="2,5-diketo-D-gluconic acid reductase A"/>
    <property type="match status" value="1"/>
</dbReference>
<dbReference type="PRINTS" id="PR00069">
    <property type="entry name" value="ALDKETRDTASE"/>
</dbReference>
<evidence type="ECO:0000256" key="3">
    <source>
        <dbReference type="ARBA" id="ARBA00023002"/>
    </source>
</evidence>
<evidence type="ECO:0000256" key="4">
    <source>
        <dbReference type="ARBA" id="ARBA00049445"/>
    </source>
</evidence>
<proteinExistence type="inferred from homology"/>
<dbReference type="InterPro" id="IPR020471">
    <property type="entry name" value="AKR"/>
</dbReference>